<reference evidence="2" key="1">
    <citation type="journal article" date="2022" name="Microbiol. Resour. Announc.">
        <title>Draft Genome Sequence of a Methanogenic Archaeon from West Spitsbergen Permafrost.</title>
        <authorList>
            <person name="Trubitsyn V."/>
            <person name="Rivkina E."/>
            <person name="Shcherbakova V."/>
        </authorList>
    </citation>
    <scope>NUCLEOTIDE SEQUENCE [LARGE SCALE GENOMIC DNA]</scope>
    <source>
        <strain evidence="2">VT</strain>
    </source>
</reference>
<name>A0A8T5UN70_9EURY</name>
<gene>
    <name evidence="1" type="ORF">K8N75_04990</name>
</gene>
<sequence length="124" mass="14008">MKCKMTAKARVNPTEDLDKVITAISNIFKFDELEIGDGYVVVTGENDSLIPLRDSLKERKIRDTAERMFIKGAEKGKITFSLSKQAAFVSIPNIVDREMSALGEIDVTIETDNETVFMEWMTQK</sequence>
<accession>A0A8T5UN70</accession>
<dbReference type="InterPro" id="IPR002739">
    <property type="entry name" value="PAB1135-like"/>
</dbReference>
<dbReference type="SUPFAM" id="SSF55282">
    <property type="entry name" value="RL5-like"/>
    <property type="match status" value="1"/>
</dbReference>
<keyword evidence="2" id="KW-1185">Reference proteome</keyword>
<dbReference type="AlphaFoldDB" id="A0A8T5UN70"/>
<protein>
    <submittedName>
        <fullName evidence="1">Uncharacterized protein</fullName>
    </submittedName>
</protein>
<dbReference type="PANTHER" id="PTHR39652">
    <property type="entry name" value="UPF0201 PROTEIN TK1335"/>
    <property type="match status" value="1"/>
</dbReference>
<dbReference type="Proteomes" id="UP000825933">
    <property type="component" value="Unassembled WGS sequence"/>
</dbReference>
<dbReference type="RefSeq" id="WP_223791021.1">
    <property type="nucleotide sequence ID" value="NZ_JAIOUQ010000004.1"/>
</dbReference>
<dbReference type="PANTHER" id="PTHR39652:SF1">
    <property type="entry name" value="UPF0201 PROTEIN TK1335"/>
    <property type="match status" value="1"/>
</dbReference>
<dbReference type="InterPro" id="IPR022803">
    <property type="entry name" value="Ribosomal_uL5_dom_sf"/>
</dbReference>
<evidence type="ECO:0000313" key="2">
    <source>
        <dbReference type="Proteomes" id="UP000825933"/>
    </source>
</evidence>
<comment type="caution">
    <text evidence="1">The sequence shown here is derived from an EMBL/GenBank/DDBJ whole genome shotgun (WGS) entry which is preliminary data.</text>
</comment>
<dbReference type="EMBL" id="JAIOUQ010000004">
    <property type="protein sequence ID" value="MBZ2165392.1"/>
    <property type="molecule type" value="Genomic_DNA"/>
</dbReference>
<dbReference type="Gene3D" id="3.30.1440.10">
    <property type="match status" value="1"/>
</dbReference>
<organism evidence="1 2">
    <name type="scientific">Methanobacterium spitsbergense</name>
    <dbReference type="NCBI Taxonomy" id="2874285"/>
    <lineage>
        <taxon>Archaea</taxon>
        <taxon>Methanobacteriati</taxon>
        <taxon>Methanobacteriota</taxon>
        <taxon>Methanomada group</taxon>
        <taxon>Methanobacteria</taxon>
        <taxon>Methanobacteriales</taxon>
        <taxon>Methanobacteriaceae</taxon>
        <taxon>Methanobacterium</taxon>
    </lineage>
</organism>
<evidence type="ECO:0000313" key="1">
    <source>
        <dbReference type="EMBL" id="MBZ2165392.1"/>
    </source>
</evidence>
<proteinExistence type="predicted"/>
<dbReference type="Pfam" id="PF01877">
    <property type="entry name" value="RNA_binding"/>
    <property type="match status" value="1"/>
</dbReference>